<reference evidence="5" key="1">
    <citation type="submission" date="2016-10" db="EMBL/GenBank/DDBJ databases">
        <authorList>
            <person name="Varghese N."/>
            <person name="Submissions S."/>
        </authorList>
    </citation>
    <scope>NUCLEOTIDE SEQUENCE [LARGE SCALE GENOMIC DNA]</scope>
    <source>
        <strain evidence="5">ES.061</strain>
    </source>
</reference>
<keyword evidence="5" id="KW-1185">Reference proteome</keyword>
<dbReference type="Pfam" id="PF01135">
    <property type="entry name" value="PCMT"/>
    <property type="match status" value="1"/>
</dbReference>
<dbReference type="PANTHER" id="PTHR11579:SF18">
    <property type="entry name" value="PROTEIN-L-ISOASPARTATE O-METHYLTRANSFERASE"/>
    <property type="match status" value="1"/>
</dbReference>
<dbReference type="GO" id="GO:0032259">
    <property type="term" value="P:methylation"/>
    <property type="evidence" value="ECO:0007669"/>
    <property type="project" value="UniProtKB-KW"/>
</dbReference>
<dbReference type="Gene3D" id="3.40.50.150">
    <property type="entry name" value="Vaccinia Virus protein VP39"/>
    <property type="match status" value="1"/>
</dbReference>
<dbReference type="InterPro" id="IPR029063">
    <property type="entry name" value="SAM-dependent_MTases_sf"/>
</dbReference>
<proteinExistence type="inferred from homology"/>
<comment type="similarity">
    <text evidence="1">Belongs to the methyltransferase superfamily. L-isoaspartyl/D-aspartyl protein methyltransferase family.</text>
</comment>
<evidence type="ECO:0000313" key="4">
    <source>
        <dbReference type="EMBL" id="SEB38617.1"/>
    </source>
</evidence>
<dbReference type="CDD" id="cd02440">
    <property type="entry name" value="AdoMet_MTases"/>
    <property type="match status" value="1"/>
</dbReference>
<sequence>MTIDFSQQRANMVEGQLRTSDVTSNPLLDAMGEIPREAFVPGRKKALAYIDEDIEIAPAADGNGARYLMEPAAFGKLIQLADVQSSDVVLDVGSGSGYSAAVLSRLASFVVALESDEGLAGMATEALNELGCVNVAVVGGALQGGYADDAPYDVIVIGGAVDHVPQSLLDQLRNGGRLVAVIGEGNAAQAHLFVKDDGIVSSRPAFNLAVRPLPGFQKEPVFVF</sequence>
<dbReference type="InterPro" id="IPR000682">
    <property type="entry name" value="PCMT"/>
</dbReference>
<accession>A0A1H4IXB3</accession>
<protein>
    <recommendedName>
        <fullName evidence="2">Protein-L-isoaspartate O-methyltransferase</fullName>
    </recommendedName>
    <alternativeName>
        <fullName evidence="3">Protein L-isoaspartyl methyltransferase</fullName>
    </alternativeName>
</protein>
<dbReference type="EMBL" id="FNSL01000001">
    <property type="protein sequence ID" value="SEB38617.1"/>
    <property type="molecule type" value="Genomic_DNA"/>
</dbReference>
<dbReference type="GO" id="GO:0004719">
    <property type="term" value="F:protein-L-isoaspartate (D-aspartate) O-methyltransferase activity"/>
    <property type="evidence" value="ECO:0007669"/>
    <property type="project" value="InterPro"/>
</dbReference>
<name>A0A1H4IXB3_9HYPH</name>
<evidence type="ECO:0000256" key="3">
    <source>
        <dbReference type="ARBA" id="ARBA00030757"/>
    </source>
</evidence>
<dbReference type="Proteomes" id="UP000199064">
    <property type="component" value="Unassembled WGS sequence"/>
</dbReference>
<evidence type="ECO:0000313" key="5">
    <source>
        <dbReference type="Proteomes" id="UP000199064"/>
    </source>
</evidence>
<organism evidence="4 5">
    <name type="scientific">Nitratireductor aquibiodomus</name>
    <dbReference type="NCBI Taxonomy" id="204799"/>
    <lineage>
        <taxon>Bacteria</taxon>
        <taxon>Pseudomonadati</taxon>
        <taxon>Pseudomonadota</taxon>
        <taxon>Alphaproteobacteria</taxon>
        <taxon>Hyphomicrobiales</taxon>
        <taxon>Phyllobacteriaceae</taxon>
        <taxon>Nitratireductor</taxon>
    </lineage>
</organism>
<dbReference type="RefSeq" id="WP_090326728.1">
    <property type="nucleotide sequence ID" value="NZ_FNSL01000001.1"/>
</dbReference>
<dbReference type="PANTHER" id="PTHR11579">
    <property type="entry name" value="PROTEIN-L-ISOASPARTATE O-METHYLTRANSFERASE"/>
    <property type="match status" value="1"/>
</dbReference>
<dbReference type="SUPFAM" id="SSF53335">
    <property type="entry name" value="S-adenosyl-L-methionine-dependent methyltransferases"/>
    <property type="match status" value="1"/>
</dbReference>
<evidence type="ECO:0000256" key="2">
    <source>
        <dbReference type="ARBA" id="ARBA00013346"/>
    </source>
</evidence>
<gene>
    <name evidence="4" type="ORF">SAMN05216452_0714</name>
</gene>
<dbReference type="GO" id="GO:0005737">
    <property type="term" value="C:cytoplasm"/>
    <property type="evidence" value="ECO:0007669"/>
    <property type="project" value="TreeGrafter"/>
</dbReference>
<dbReference type="AlphaFoldDB" id="A0A1H4IXB3"/>
<keyword evidence="4" id="KW-0808">Transferase</keyword>
<evidence type="ECO:0000256" key="1">
    <source>
        <dbReference type="ARBA" id="ARBA00005369"/>
    </source>
</evidence>
<keyword evidence="4" id="KW-0489">Methyltransferase</keyword>